<dbReference type="GO" id="GO:0022857">
    <property type="term" value="F:transmembrane transporter activity"/>
    <property type="evidence" value="ECO:0007669"/>
    <property type="project" value="TreeGrafter"/>
</dbReference>
<dbReference type="GO" id="GO:0005886">
    <property type="term" value="C:plasma membrane"/>
    <property type="evidence" value="ECO:0007669"/>
    <property type="project" value="UniProtKB-SubCell"/>
</dbReference>
<keyword evidence="5 7" id="KW-0472">Membrane</keyword>
<feature type="domain" description="ABC3 transporter permease C-terminal" evidence="8">
    <location>
        <begin position="449"/>
        <end position="568"/>
    </location>
</feature>
<evidence type="ECO:0000256" key="7">
    <source>
        <dbReference type="SAM" id="Phobius"/>
    </source>
</evidence>
<organism evidence="9 10">
    <name type="scientific">Phoenicibacter congonensis</name>
    <dbReference type="NCBI Taxonomy" id="1944646"/>
    <lineage>
        <taxon>Bacteria</taxon>
        <taxon>Bacillati</taxon>
        <taxon>Actinomycetota</taxon>
        <taxon>Coriobacteriia</taxon>
        <taxon>Eggerthellales</taxon>
        <taxon>Eggerthellaceae</taxon>
        <taxon>Phoenicibacter</taxon>
    </lineage>
</organism>
<dbReference type="PANTHER" id="PTHR30572">
    <property type="entry name" value="MEMBRANE COMPONENT OF TRANSPORTER-RELATED"/>
    <property type="match status" value="1"/>
</dbReference>
<dbReference type="AlphaFoldDB" id="A0AA43UA78"/>
<feature type="transmembrane region" description="Helical" evidence="7">
    <location>
        <begin position="536"/>
        <end position="558"/>
    </location>
</feature>
<protein>
    <submittedName>
        <fullName evidence="9">ABC transporter permease</fullName>
    </submittedName>
</protein>
<sequence length="575" mass="62038">NKNECVLVVTQDGQVLDYTLYQLGLRDYSEYKELVRAVVEEKESNVEAKDATFTYSDLMNIEMKVIVGADTYQKDDTYDVWVDKSEDKEFMENVIENKSETMKIVGIVSPKEGENSAVLTPGAIYYTNDIVLDTIEKASKTEIVKEQLANKDKDVFSGKDFSESSSASNFDTSQLISIDEGAISAAFKFDTSSLNLSLSSISANFSADDIGSSLPAIDQDKLNEILSGSGTSPLSQEGIYAFASALLNDYVAKEGQYDSPDAYLMSPDAAIIFQTYIPGMVNPDFATSISSALTEYMSSYMEEAMTAVSKTLTAKMQASMQQVSTQLTYSLANAISVDQEALKNAFKLNMSTDELQGAILAMISGSDTSSADTNLQTLGYADLSVPTAIDIYAKDFDTKQAVKDALDDYSTKMKNEGNDDKVVSYTDLVGVMMSGVRTIINVISYLLIAFVSISLVVSSIMIGIITYVSVLERTKEIGILRSIGASRKNISQVFNAETIIEGLIAGVMGIVVTALLCIPASAIVKMLTGVNNIASLPLNAAIILIAISVFLTFIAGLIPAASASRKDPVIALRSE</sequence>
<dbReference type="InterPro" id="IPR050250">
    <property type="entry name" value="Macrolide_Exporter_MacB"/>
</dbReference>
<evidence type="ECO:0000313" key="9">
    <source>
        <dbReference type="EMBL" id="MDO4841946.1"/>
    </source>
</evidence>
<comment type="similarity">
    <text evidence="6">Belongs to the ABC-4 integral membrane protein family.</text>
</comment>
<evidence type="ECO:0000256" key="4">
    <source>
        <dbReference type="ARBA" id="ARBA00022989"/>
    </source>
</evidence>
<evidence type="ECO:0000256" key="2">
    <source>
        <dbReference type="ARBA" id="ARBA00022475"/>
    </source>
</evidence>
<keyword evidence="10" id="KW-1185">Reference proteome</keyword>
<reference evidence="9" key="1">
    <citation type="submission" date="2023-07" db="EMBL/GenBank/DDBJ databases">
        <title>Between Cages and Wild: Unraveling the Impact of Captivity on Animal Microbiomes and Antimicrobial Resistance.</title>
        <authorList>
            <person name="Schmartz G.P."/>
            <person name="Rehner J."/>
            <person name="Schuff M.J."/>
            <person name="Becker S.L."/>
            <person name="Kravczyk M."/>
            <person name="Gurevich A."/>
            <person name="Francke R."/>
            <person name="Mueller R."/>
            <person name="Keller V."/>
            <person name="Keller A."/>
        </authorList>
    </citation>
    <scope>NUCLEOTIDE SEQUENCE</scope>
    <source>
        <strain evidence="9">S12M_St_49</strain>
    </source>
</reference>
<dbReference type="InterPro" id="IPR003838">
    <property type="entry name" value="ABC3_permease_C"/>
</dbReference>
<evidence type="ECO:0000313" key="10">
    <source>
        <dbReference type="Proteomes" id="UP001168575"/>
    </source>
</evidence>
<evidence type="ECO:0000259" key="8">
    <source>
        <dbReference type="Pfam" id="PF02687"/>
    </source>
</evidence>
<keyword evidence="4 7" id="KW-1133">Transmembrane helix</keyword>
<evidence type="ECO:0000256" key="5">
    <source>
        <dbReference type="ARBA" id="ARBA00023136"/>
    </source>
</evidence>
<name>A0AA43UA78_9ACTN</name>
<comment type="subcellular location">
    <subcellularLocation>
        <location evidence="1">Cell membrane</location>
        <topology evidence="1">Multi-pass membrane protein</topology>
    </subcellularLocation>
</comment>
<feature type="transmembrane region" description="Helical" evidence="7">
    <location>
        <begin position="503"/>
        <end position="524"/>
    </location>
</feature>
<gene>
    <name evidence="9" type="ORF">Q3982_04635</name>
</gene>
<comment type="caution">
    <text evidence="9">The sequence shown here is derived from an EMBL/GenBank/DDBJ whole genome shotgun (WGS) entry which is preliminary data.</text>
</comment>
<feature type="non-terminal residue" evidence="9">
    <location>
        <position position="1"/>
    </location>
</feature>
<accession>A0AA43UA78</accession>
<dbReference type="EMBL" id="JAUMVS010000068">
    <property type="protein sequence ID" value="MDO4841946.1"/>
    <property type="molecule type" value="Genomic_DNA"/>
</dbReference>
<evidence type="ECO:0000256" key="6">
    <source>
        <dbReference type="ARBA" id="ARBA00038076"/>
    </source>
</evidence>
<keyword evidence="3 7" id="KW-0812">Transmembrane</keyword>
<keyword evidence="2" id="KW-1003">Cell membrane</keyword>
<dbReference type="Proteomes" id="UP001168575">
    <property type="component" value="Unassembled WGS sequence"/>
</dbReference>
<dbReference type="PANTHER" id="PTHR30572:SF4">
    <property type="entry name" value="ABC TRANSPORTER PERMEASE YTRF"/>
    <property type="match status" value="1"/>
</dbReference>
<evidence type="ECO:0000256" key="3">
    <source>
        <dbReference type="ARBA" id="ARBA00022692"/>
    </source>
</evidence>
<feature type="transmembrane region" description="Helical" evidence="7">
    <location>
        <begin position="442"/>
        <end position="471"/>
    </location>
</feature>
<proteinExistence type="inferred from homology"/>
<evidence type="ECO:0000256" key="1">
    <source>
        <dbReference type="ARBA" id="ARBA00004651"/>
    </source>
</evidence>
<dbReference type="Pfam" id="PF02687">
    <property type="entry name" value="FtsX"/>
    <property type="match status" value="1"/>
</dbReference>